<feature type="transmembrane region" description="Helical" evidence="6">
    <location>
        <begin position="707"/>
        <end position="731"/>
    </location>
</feature>
<accession>A0AAU9C692</accession>
<dbReference type="RefSeq" id="WP_286293934.1">
    <property type="nucleotide sequence ID" value="NZ_AP024718.1"/>
</dbReference>
<dbReference type="InterPro" id="IPR004869">
    <property type="entry name" value="MMPL_dom"/>
</dbReference>
<evidence type="ECO:0000256" key="5">
    <source>
        <dbReference type="ARBA" id="ARBA00023136"/>
    </source>
</evidence>
<dbReference type="AlphaFoldDB" id="A0AAU9C692"/>
<feature type="domain" description="SSD" evidence="7">
    <location>
        <begin position="251"/>
        <end position="382"/>
    </location>
</feature>
<feature type="transmembrane region" description="Helical" evidence="6">
    <location>
        <begin position="249"/>
        <end position="271"/>
    </location>
</feature>
<feature type="transmembrane region" description="Helical" evidence="6">
    <location>
        <begin position="223"/>
        <end position="242"/>
    </location>
</feature>
<keyword evidence="5 6" id="KW-0472">Membrane</keyword>
<evidence type="ECO:0000259" key="7">
    <source>
        <dbReference type="PROSITE" id="PS50156"/>
    </source>
</evidence>
<keyword evidence="9" id="KW-1185">Reference proteome</keyword>
<feature type="transmembrane region" description="Helical" evidence="6">
    <location>
        <begin position="368"/>
        <end position="390"/>
    </location>
</feature>
<dbReference type="KEGG" id="meiy:MIN45_P1068"/>
<dbReference type="PANTHER" id="PTHR33406:SF12">
    <property type="entry name" value="BLR2997 PROTEIN"/>
    <property type="match status" value="1"/>
</dbReference>
<dbReference type="InterPro" id="IPR000731">
    <property type="entry name" value="SSD"/>
</dbReference>
<feature type="transmembrane region" description="Helical" evidence="6">
    <location>
        <begin position="640"/>
        <end position="660"/>
    </location>
</feature>
<feature type="transmembrane region" description="Helical" evidence="6">
    <location>
        <begin position="743"/>
        <end position="767"/>
    </location>
</feature>
<dbReference type="Pfam" id="PF03176">
    <property type="entry name" value="MMPL"/>
    <property type="match status" value="2"/>
</dbReference>
<dbReference type="Gene3D" id="1.20.1640.10">
    <property type="entry name" value="Multidrug efflux transporter AcrB transmembrane domain"/>
    <property type="match status" value="2"/>
</dbReference>
<gene>
    <name evidence="8" type="ORF">MIN45_P1068</name>
</gene>
<keyword evidence="2" id="KW-1003">Cell membrane</keyword>
<feature type="transmembrane region" description="Helical" evidence="6">
    <location>
        <begin position="283"/>
        <end position="303"/>
    </location>
</feature>
<dbReference type="PROSITE" id="PS50156">
    <property type="entry name" value="SSD"/>
    <property type="match status" value="2"/>
</dbReference>
<sequence length="777" mass="85821">MSRVLPRYFEFLFRWRWWIVALTVILVTALGSGMVRLQFTTDYRVFFAAGDPFLERLNRLHNTYTKDDNVLFVLTPRDGKVFTPATLASVAWLTRQAWRIPYAQRVDSLQNFQYTYARGDELVVRDLYDPEKLDGTDLERLREIALAEPLLRNRLISPAADVTGVNVNVTLPGVDQGREIPEVVAHVRRLARELARRDPNLEVRLTGGVMMSNAFPEASNHDLVTLIPLMFALVFAVLYLLLRSLAATFWAFLTILFSIVSAMGLAGWLGFTLSPPSAAAPNIILTVAVADCVHVLTAFLLALQAGWLSPAGWGHNRRQAMGHALTLNWVPVFLTSLTTALGFLTLNFSESPPFRDLGNLTAMGVGFAFLYTLTFLPALMLTLPLSVSPVGSRGQRGMRAFARFVIAGKRPLLAGGAVVVAGLAAMAPQNELNDDLIKYFSADTPFRQDTEYATRRLTGIYVLEYSLRAGAAGGIADPAYLRLLDDFAAWYRRQPEVIHVYSVADIFKRLNRNLHGDDPAWYRIPESRELAAQYLLLYEMSLPEGLELNDRINVDKSASRFTVTLKNLSSNETLALEARAHRWLRQHAPPAIRAEATGPSLIFAHIGRSNIHGMLLGTAVAFAVIALVLVAALRSPGLGLLSLIPNLIPALMAFGIWALLNGQVNMGLSVVAAMTMGIVVDDTVHFLSKWLHARRRLRLDAEAGVEYAFAGVGVAMWITSLVLAAGFAVLILSDFEVNAQMGLMTAITILFALAADFLLLPPLLLGWREKCQKILQT</sequence>
<proteinExistence type="predicted"/>
<dbReference type="GO" id="GO:0005886">
    <property type="term" value="C:plasma membrane"/>
    <property type="evidence" value="ECO:0007669"/>
    <property type="project" value="UniProtKB-SubCell"/>
</dbReference>
<feature type="transmembrane region" description="Helical" evidence="6">
    <location>
        <begin position="324"/>
        <end position="348"/>
    </location>
</feature>
<evidence type="ECO:0000256" key="1">
    <source>
        <dbReference type="ARBA" id="ARBA00004651"/>
    </source>
</evidence>
<reference evidence="9" key="1">
    <citation type="journal article" date="2024" name="Int. J. Syst. Evol. Microbiol.">
        <title>Methylomarinovum tepidoasis sp. nov., a moderately thermophilic methanotroph of the family Methylothermaceae isolated from a deep-sea hydrothermal field.</title>
        <authorList>
            <person name="Hirayama H."/>
            <person name="Takaki Y."/>
            <person name="Abe M."/>
            <person name="Miyazaki M."/>
            <person name="Uematsu K."/>
            <person name="Matsui Y."/>
            <person name="Takai K."/>
        </authorList>
    </citation>
    <scope>NUCLEOTIDE SEQUENCE [LARGE SCALE GENOMIC DNA]</scope>
    <source>
        <strain evidence="9">IN45</strain>
    </source>
</reference>
<dbReference type="EMBL" id="AP024718">
    <property type="protein sequence ID" value="BCX88699.1"/>
    <property type="molecule type" value="Genomic_DNA"/>
</dbReference>
<name>A0AAU9C692_9GAMM</name>
<dbReference type="InterPro" id="IPR050545">
    <property type="entry name" value="Mycobact_MmpL"/>
</dbReference>
<feature type="transmembrane region" description="Helical" evidence="6">
    <location>
        <begin position="611"/>
        <end position="633"/>
    </location>
</feature>
<evidence type="ECO:0000313" key="9">
    <source>
        <dbReference type="Proteomes" id="UP001321450"/>
    </source>
</evidence>
<protein>
    <recommendedName>
        <fullName evidence="7">SSD domain-containing protein</fullName>
    </recommendedName>
</protein>
<evidence type="ECO:0000256" key="6">
    <source>
        <dbReference type="SAM" id="Phobius"/>
    </source>
</evidence>
<comment type="subcellular location">
    <subcellularLocation>
        <location evidence="1">Cell membrane</location>
        <topology evidence="1">Multi-pass membrane protein</topology>
    </subcellularLocation>
</comment>
<dbReference type="SUPFAM" id="SSF82866">
    <property type="entry name" value="Multidrug efflux transporter AcrB transmembrane domain"/>
    <property type="match status" value="2"/>
</dbReference>
<organism evidence="8 9">
    <name type="scientific">Methylomarinovum tepidoasis</name>
    <dbReference type="NCBI Taxonomy" id="2840183"/>
    <lineage>
        <taxon>Bacteria</taxon>
        <taxon>Pseudomonadati</taxon>
        <taxon>Pseudomonadota</taxon>
        <taxon>Gammaproteobacteria</taxon>
        <taxon>Methylococcales</taxon>
        <taxon>Methylothermaceae</taxon>
        <taxon>Methylomarinovum</taxon>
    </lineage>
</organism>
<evidence type="ECO:0000256" key="3">
    <source>
        <dbReference type="ARBA" id="ARBA00022692"/>
    </source>
</evidence>
<evidence type="ECO:0000256" key="2">
    <source>
        <dbReference type="ARBA" id="ARBA00022475"/>
    </source>
</evidence>
<evidence type="ECO:0000256" key="4">
    <source>
        <dbReference type="ARBA" id="ARBA00022989"/>
    </source>
</evidence>
<keyword evidence="4 6" id="KW-1133">Transmembrane helix</keyword>
<feature type="transmembrane region" description="Helical" evidence="6">
    <location>
        <begin position="411"/>
        <end position="428"/>
    </location>
</feature>
<dbReference type="Proteomes" id="UP001321450">
    <property type="component" value="Chromosome"/>
</dbReference>
<evidence type="ECO:0000313" key="8">
    <source>
        <dbReference type="EMBL" id="BCX88699.1"/>
    </source>
</evidence>
<dbReference type="PANTHER" id="PTHR33406">
    <property type="entry name" value="MEMBRANE PROTEIN MJ1562-RELATED"/>
    <property type="match status" value="1"/>
</dbReference>
<feature type="transmembrane region" description="Helical" evidence="6">
    <location>
        <begin position="666"/>
        <end position="687"/>
    </location>
</feature>
<keyword evidence="3 6" id="KW-0812">Transmembrane</keyword>
<feature type="domain" description="SSD" evidence="7">
    <location>
        <begin position="638"/>
        <end position="766"/>
    </location>
</feature>